<name>A0ABT1AYG2_9FLAO</name>
<gene>
    <name evidence="2" type="ORF">NG653_09425</name>
</gene>
<keyword evidence="1" id="KW-0732">Signal</keyword>
<accession>A0ABT1AYG2</accession>
<dbReference type="InterPro" id="IPR025345">
    <property type="entry name" value="DUF4249"/>
</dbReference>
<reference evidence="2 3" key="1">
    <citation type="submission" date="2022-06" db="EMBL/GenBank/DDBJ databases">
        <authorList>
            <person name="Xuan X."/>
        </authorList>
    </citation>
    <scope>NUCLEOTIDE SEQUENCE [LARGE SCALE GENOMIC DNA]</scope>
    <source>
        <strain evidence="2 3">2V75</strain>
    </source>
</reference>
<feature type="signal peptide" evidence="1">
    <location>
        <begin position="1"/>
        <end position="23"/>
    </location>
</feature>
<protein>
    <submittedName>
        <fullName evidence="2">DUF4249 domain-containing protein</fullName>
    </submittedName>
</protein>
<dbReference type="Pfam" id="PF14054">
    <property type="entry name" value="DUF4249"/>
    <property type="match status" value="1"/>
</dbReference>
<dbReference type="PROSITE" id="PS51257">
    <property type="entry name" value="PROKAR_LIPOPROTEIN"/>
    <property type="match status" value="1"/>
</dbReference>
<evidence type="ECO:0000313" key="2">
    <source>
        <dbReference type="EMBL" id="MCO5725074.1"/>
    </source>
</evidence>
<evidence type="ECO:0000256" key="1">
    <source>
        <dbReference type="SAM" id="SignalP"/>
    </source>
</evidence>
<keyword evidence="3" id="KW-1185">Reference proteome</keyword>
<comment type="caution">
    <text evidence="2">The sequence shown here is derived from an EMBL/GenBank/DDBJ whole genome shotgun (WGS) entry which is preliminary data.</text>
</comment>
<sequence length="434" mass="48588">MMNPGKRFLFFNLIILLGFVAQSCVEEVPVAEDIKSKVSIEDILIVEATITDEFKSQEILLSRGSGFSGESVDNFERNATVRVFDELGNTYIFEEQSPGQYISQSPFSAQQGIDYQLSVITQDGVEYQSETNRLNGTSNIEDIYAERIISDNGVEGMAIFVDSSNPEGDLNDYRYTYEETYKIIAPNWTEFEFEILSEGEVLVDDTTGEVEIIYPDVALVPRAQEEQTCYNTVSSREIILSDGLLVEGTELKRNLIRFIGRDDAIISHRYSILVRQLLQSVEAAKFYRTLLQFSQNQSLFSEVQPGLIEGNITSVSDENAVAIGLFNVASITERRLFFDYEDFFPGEALPPYFGTVNCERYIAPILGNPERDGPIPPNESCGESLVDLIKGEQIEFIESTVPGECEGPYLVTQRACGDCTALGSNVVPEFWVDE</sequence>
<organism evidence="2 3">
    <name type="scientific">Robiginitalea marina</name>
    <dbReference type="NCBI Taxonomy" id="2954105"/>
    <lineage>
        <taxon>Bacteria</taxon>
        <taxon>Pseudomonadati</taxon>
        <taxon>Bacteroidota</taxon>
        <taxon>Flavobacteriia</taxon>
        <taxon>Flavobacteriales</taxon>
        <taxon>Flavobacteriaceae</taxon>
        <taxon>Robiginitalea</taxon>
    </lineage>
</organism>
<evidence type="ECO:0000313" key="3">
    <source>
        <dbReference type="Proteomes" id="UP001206312"/>
    </source>
</evidence>
<dbReference type="Proteomes" id="UP001206312">
    <property type="component" value="Unassembled WGS sequence"/>
</dbReference>
<dbReference type="RefSeq" id="WP_252741447.1">
    <property type="nucleotide sequence ID" value="NZ_JAMXIB010000006.1"/>
</dbReference>
<feature type="chain" id="PRO_5045051992" evidence="1">
    <location>
        <begin position="24"/>
        <end position="434"/>
    </location>
</feature>
<dbReference type="EMBL" id="JAMXIB010000006">
    <property type="protein sequence ID" value="MCO5725074.1"/>
    <property type="molecule type" value="Genomic_DNA"/>
</dbReference>
<proteinExistence type="predicted"/>